<dbReference type="Proteomes" id="UP000723463">
    <property type="component" value="Unassembled WGS sequence"/>
</dbReference>
<organism evidence="1 2">
    <name type="scientific">Mortierella hygrophila</name>
    <dbReference type="NCBI Taxonomy" id="979708"/>
    <lineage>
        <taxon>Eukaryota</taxon>
        <taxon>Fungi</taxon>
        <taxon>Fungi incertae sedis</taxon>
        <taxon>Mucoromycota</taxon>
        <taxon>Mortierellomycotina</taxon>
        <taxon>Mortierellomycetes</taxon>
        <taxon>Mortierellales</taxon>
        <taxon>Mortierellaceae</taxon>
        <taxon>Mortierella</taxon>
    </lineage>
</organism>
<keyword evidence="2" id="KW-1185">Reference proteome</keyword>
<dbReference type="EMBL" id="JAAAXW010000326">
    <property type="protein sequence ID" value="KAF9538189.1"/>
    <property type="molecule type" value="Genomic_DNA"/>
</dbReference>
<evidence type="ECO:0000313" key="1">
    <source>
        <dbReference type="EMBL" id="KAF9538189.1"/>
    </source>
</evidence>
<reference evidence="1" key="1">
    <citation type="journal article" date="2020" name="Fungal Divers.">
        <title>Resolving the Mortierellaceae phylogeny through synthesis of multi-gene phylogenetics and phylogenomics.</title>
        <authorList>
            <person name="Vandepol N."/>
            <person name="Liber J."/>
            <person name="Desiro A."/>
            <person name="Na H."/>
            <person name="Kennedy M."/>
            <person name="Barry K."/>
            <person name="Grigoriev I.V."/>
            <person name="Miller A.N."/>
            <person name="O'Donnell K."/>
            <person name="Stajich J.E."/>
            <person name="Bonito G."/>
        </authorList>
    </citation>
    <scope>NUCLEOTIDE SEQUENCE</scope>
    <source>
        <strain evidence="1">NRRL 2591</strain>
    </source>
</reference>
<comment type="caution">
    <text evidence="1">The sequence shown here is derived from an EMBL/GenBank/DDBJ whole genome shotgun (WGS) entry which is preliminary data.</text>
</comment>
<proteinExistence type="predicted"/>
<gene>
    <name evidence="1" type="ORF">EC957_007100</name>
</gene>
<accession>A0A9P6EYE6</accession>
<protein>
    <submittedName>
        <fullName evidence="1">Uncharacterized protein</fullName>
    </submittedName>
</protein>
<dbReference type="AlphaFoldDB" id="A0A9P6EYE6"/>
<name>A0A9P6EYE6_9FUNG</name>
<feature type="non-terminal residue" evidence="1">
    <location>
        <position position="1"/>
    </location>
</feature>
<evidence type="ECO:0000313" key="2">
    <source>
        <dbReference type="Proteomes" id="UP000723463"/>
    </source>
</evidence>
<sequence>TGGEDNTPVALALDVHDDCVGIETARWDIAYRRQGKVERRLKALWRASSSKNEALKPFKSAKLIKKEAESRGRETPDRQG</sequence>